<dbReference type="Proteomes" id="UP000547209">
    <property type="component" value="Unassembled WGS sequence"/>
</dbReference>
<keyword evidence="10" id="KW-0464">Manganese</keyword>
<comment type="similarity">
    <text evidence="3 8">Belongs to the LTA synthase family.</text>
</comment>
<evidence type="ECO:0000256" key="5">
    <source>
        <dbReference type="ARBA" id="ARBA00022692"/>
    </source>
</evidence>
<feature type="transmembrane region" description="Helical" evidence="12">
    <location>
        <begin position="37"/>
        <end position="57"/>
    </location>
</feature>
<dbReference type="EMBL" id="JACJVP010000040">
    <property type="protein sequence ID" value="MBB6673517.1"/>
    <property type="molecule type" value="Genomic_DNA"/>
</dbReference>
<dbReference type="GO" id="GO:0005886">
    <property type="term" value="C:plasma membrane"/>
    <property type="evidence" value="ECO:0007669"/>
    <property type="project" value="UniProtKB-SubCell"/>
</dbReference>
<dbReference type="PANTHER" id="PTHR47371:SF3">
    <property type="entry name" value="PHOSPHOGLYCEROL TRANSFERASE I"/>
    <property type="match status" value="1"/>
</dbReference>
<dbReference type="InterPro" id="IPR012160">
    <property type="entry name" value="LtaS-like"/>
</dbReference>
<keyword evidence="5 12" id="KW-0812">Transmembrane</keyword>
<keyword evidence="4 8" id="KW-1003">Cell membrane</keyword>
<evidence type="ECO:0000256" key="8">
    <source>
        <dbReference type="PIRNR" id="PIRNR005091"/>
    </source>
</evidence>
<feature type="binding site" evidence="11">
    <location>
        <position position="465"/>
    </location>
    <ligand>
        <name>Mn(2+)</name>
        <dbReference type="ChEBI" id="CHEBI:29035"/>
    </ligand>
</feature>
<dbReference type="Gene3D" id="3.30.1120.170">
    <property type="match status" value="1"/>
</dbReference>
<evidence type="ECO:0000313" key="15">
    <source>
        <dbReference type="Proteomes" id="UP000547209"/>
    </source>
</evidence>
<evidence type="ECO:0000313" key="14">
    <source>
        <dbReference type="EMBL" id="MBB6673517.1"/>
    </source>
</evidence>
<keyword evidence="10" id="KW-0479">Metal-binding</keyword>
<evidence type="ECO:0000256" key="9">
    <source>
        <dbReference type="PIRSR" id="PIRSR005091-1"/>
    </source>
</evidence>
<evidence type="ECO:0000256" key="2">
    <source>
        <dbReference type="ARBA" id="ARBA00004936"/>
    </source>
</evidence>
<dbReference type="InterPro" id="IPR050448">
    <property type="entry name" value="OpgB/LTA_synthase_biosynth"/>
</dbReference>
<feature type="transmembrane region" description="Helical" evidence="12">
    <location>
        <begin position="64"/>
        <end position="84"/>
    </location>
</feature>
<evidence type="ECO:0000259" key="13">
    <source>
        <dbReference type="Pfam" id="PF00884"/>
    </source>
</evidence>
<dbReference type="RefSeq" id="WP_185671387.1">
    <property type="nucleotide sequence ID" value="NZ_JACJVP010000040.1"/>
</dbReference>
<feature type="binding site" evidence="10">
    <location>
        <position position="404"/>
    </location>
    <ligand>
        <name>substrate</name>
    </ligand>
</feature>
<feature type="active site" evidence="9">
    <location>
        <position position="287"/>
    </location>
</feature>
<evidence type="ECO:0000256" key="6">
    <source>
        <dbReference type="ARBA" id="ARBA00022989"/>
    </source>
</evidence>
<feature type="transmembrane region" description="Helical" evidence="12">
    <location>
        <begin position="153"/>
        <end position="170"/>
    </location>
</feature>
<accession>A0A7X0RTP4</accession>
<proteinExistence type="inferred from homology"/>
<evidence type="ECO:0000256" key="11">
    <source>
        <dbReference type="PIRSR" id="PIRSR005091-3"/>
    </source>
</evidence>
<comment type="subcellular location">
    <subcellularLocation>
        <location evidence="1">Cell membrane</location>
        <topology evidence="1">Multi-pass membrane protein</topology>
    </subcellularLocation>
</comment>
<dbReference type="GO" id="GO:0046872">
    <property type="term" value="F:metal ion binding"/>
    <property type="evidence" value="ECO:0007669"/>
    <property type="project" value="UniProtKB-KW"/>
</dbReference>
<protein>
    <submittedName>
        <fullName evidence="14">LTA synthase family protein</fullName>
    </submittedName>
</protein>
<dbReference type="Gene3D" id="3.40.720.10">
    <property type="entry name" value="Alkaline Phosphatase, subunit A"/>
    <property type="match status" value="1"/>
</dbReference>
<keyword evidence="7 8" id="KW-0472">Membrane</keyword>
<feature type="domain" description="Sulfatase N-terminal" evidence="13">
    <location>
        <begin position="237"/>
        <end position="531"/>
    </location>
</feature>
<feature type="binding site" evidence="11">
    <location>
        <position position="287"/>
    </location>
    <ligand>
        <name>Mn(2+)</name>
        <dbReference type="ChEBI" id="CHEBI:29035"/>
    </ligand>
</feature>
<dbReference type="Pfam" id="PF00884">
    <property type="entry name" value="Sulfatase"/>
    <property type="match status" value="1"/>
</dbReference>
<evidence type="ECO:0000256" key="12">
    <source>
        <dbReference type="SAM" id="Phobius"/>
    </source>
</evidence>
<keyword evidence="15" id="KW-1185">Reference proteome</keyword>
<dbReference type="AlphaFoldDB" id="A0A7X0RTP4"/>
<keyword evidence="6 12" id="KW-1133">Transmembrane helix</keyword>
<name>A0A7X0RTP4_9BACL</name>
<evidence type="ECO:0000256" key="7">
    <source>
        <dbReference type="ARBA" id="ARBA00023136"/>
    </source>
</evidence>
<sequence length="627" mass="70578">MRLWSEIRSKPMVFFTLILLLKGALAWFVIFDGGPSWMTALTEIPFILMLFIAIEWFASKRKFLYYMLVNLLITILYFSVLMYYKYYGIIVTYHALEQADKVAKVGESTYSLLDPYYLLIFIDIIVLGIYMIRPKNIAKLKDLGTRRKANRTALLGAFIVSAALCVFNVWPNHASMNENKKAEGMGILNYEVYTIFADTTEKQPMIDKSEITQSAVDEVKGIREPASPRYFGAARGKNLIVVQMESFQNFLIGLTIDGQEITPNINRLAKDNLYFNNFYTSVGQGTTSDAEFVVNTSLYVPHHEAATSSAYMDKDLPSLPKAMSANGYKTATFHTNSVDFWNRSELYKAIGFDKYYDKAFYGDDDHIAFGASDEVLFAKTVPELARMDQDRQPFYAMVISMSAHHPYKIPDEKAKIRLPERFDGTLVGNYIRAQNYADYAMGQFIDGLKAQGLWDDSVIVFYGDHQGLPLYSLSNKEKELMQGMFGREYGYTDMFNIPFIVHAPGVSAPAVFDKTGGQVDILPTVANLLGVSLKDQIHFGEDLFNQDTNLLPMRHFLPTGSFINDKSVFLPGISYEDGTNFSVLDNGVLANGSAESEYDRALKLLNMSDSFAAQLPALQGTDGDAKK</sequence>
<evidence type="ECO:0000256" key="10">
    <source>
        <dbReference type="PIRSR" id="PIRSR005091-2"/>
    </source>
</evidence>
<evidence type="ECO:0000256" key="4">
    <source>
        <dbReference type="ARBA" id="ARBA00022475"/>
    </source>
</evidence>
<comment type="pathway">
    <text evidence="2">Cell wall biogenesis; lipoteichoic acid biosynthesis.</text>
</comment>
<dbReference type="InterPro" id="IPR000917">
    <property type="entry name" value="Sulfatase_N"/>
</dbReference>
<dbReference type="PIRSF" id="PIRSF005091">
    <property type="entry name" value="Mmb_sulf_HI1246"/>
    <property type="match status" value="1"/>
</dbReference>
<feature type="transmembrane region" description="Helical" evidence="12">
    <location>
        <begin position="12"/>
        <end position="31"/>
    </location>
</feature>
<gene>
    <name evidence="14" type="ORF">H7C19_22820</name>
</gene>
<dbReference type="InterPro" id="IPR017850">
    <property type="entry name" value="Alkaline_phosphatase_core_sf"/>
</dbReference>
<comment type="caution">
    <text evidence="14">The sequence shown here is derived from an EMBL/GenBank/DDBJ whole genome shotgun (WGS) entry which is preliminary data.</text>
</comment>
<dbReference type="CDD" id="cd16015">
    <property type="entry name" value="LTA_synthase"/>
    <property type="match status" value="1"/>
</dbReference>
<feature type="binding site" evidence="11">
    <location>
        <position position="245"/>
    </location>
    <ligand>
        <name>Mn(2+)</name>
        <dbReference type="ChEBI" id="CHEBI:29035"/>
    </ligand>
</feature>
<organism evidence="14 15">
    <name type="scientific">Cohnella nanjingensis</name>
    <dbReference type="NCBI Taxonomy" id="1387779"/>
    <lineage>
        <taxon>Bacteria</taxon>
        <taxon>Bacillati</taxon>
        <taxon>Bacillota</taxon>
        <taxon>Bacilli</taxon>
        <taxon>Bacillales</taxon>
        <taxon>Paenibacillaceae</taxon>
        <taxon>Cohnella</taxon>
    </lineage>
</organism>
<evidence type="ECO:0000256" key="1">
    <source>
        <dbReference type="ARBA" id="ARBA00004651"/>
    </source>
</evidence>
<feature type="transmembrane region" description="Helical" evidence="12">
    <location>
        <begin position="115"/>
        <end position="132"/>
    </location>
</feature>
<dbReference type="PANTHER" id="PTHR47371">
    <property type="entry name" value="LIPOTEICHOIC ACID SYNTHASE"/>
    <property type="match status" value="1"/>
</dbReference>
<feature type="binding site" evidence="11">
    <location>
        <position position="464"/>
    </location>
    <ligand>
        <name>Mn(2+)</name>
        <dbReference type="ChEBI" id="CHEBI:29035"/>
    </ligand>
</feature>
<evidence type="ECO:0000256" key="3">
    <source>
        <dbReference type="ARBA" id="ARBA00009983"/>
    </source>
</evidence>
<dbReference type="SUPFAM" id="SSF53649">
    <property type="entry name" value="Alkaline phosphatase-like"/>
    <property type="match status" value="1"/>
</dbReference>
<reference evidence="14 15" key="1">
    <citation type="submission" date="2020-08" db="EMBL/GenBank/DDBJ databases">
        <title>Cohnella phylogeny.</title>
        <authorList>
            <person name="Dunlap C."/>
        </authorList>
    </citation>
    <scope>NUCLEOTIDE SEQUENCE [LARGE SCALE GENOMIC DNA]</scope>
    <source>
        <strain evidence="14 15">DSM 28246</strain>
    </source>
</reference>